<proteinExistence type="predicted"/>
<accession>A0A1Z5JRJ7</accession>
<feature type="chain" id="PRO_5012803288" evidence="1">
    <location>
        <begin position="19"/>
        <end position="157"/>
    </location>
</feature>
<feature type="signal peptide" evidence="1">
    <location>
        <begin position="1"/>
        <end position="18"/>
    </location>
</feature>
<dbReference type="InParanoid" id="A0A1Z5JRJ7"/>
<dbReference type="EMBL" id="BDSP01000108">
    <property type="protein sequence ID" value="GAX16645.1"/>
    <property type="molecule type" value="Genomic_DNA"/>
</dbReference>
<protein>
    <submittedName>
        <fullName evidence="2">Uncharacterized protein</fullName>
    </submittedName>
</protein>
<evidence type="ECO:0000313" key="3">
    <source>
        <dbReference type="Proteomes" id="UP000198406"/>
    </source>
</evidence>
<comment type="caution">
    <text evidence="2">The sequence shown here is derived from an EMBL/GenBank/DDBJ whole genome shotgun (WGS) entry which is preliminary data.</text>
</comment>
<sequence length="157" mass="17697">MKMNLFVLSMAIISVAQAFLVHPTDLFTREVKVAMVAEYFSLAAVTIRESRDAASLDPLHAARDFDCPGFRKEKQYFPTFATIVNPPEEAEIDPSRPNVPRLQTTARFDDDSLEDLHLQLISHKDNPWAKAVEYGAARIGELQAKVMGTDNPEYWLS</sequence>
<dbReference type="AlphaFoldDB" id="A0A1Z5JRJ7"/>
<gene>
    <name evidence="2" type="ORF">FisN_23Lh226</name>
</gene>
<reference evidence="2 3" key="1">
    <citation type="journal article" date="2015" name="Plant Cell">
        <title>Oil accumulation by the oleaginous diatom Fistulifera solaris as revealed by the genome and transcriptome.</title>
        <authorList>
            <person name="Tanaka T."/>
            <person name="Maeda Y."/>
            <person name="Veluchamy A."/>
            <person name="Tanaka M."/>
            <person name="Abida H."/>
            <person name="Marechal E."/>
            <person name="Bowler C."/>
            <person name="Muto M."/>
            <person name="Sunaga Y."/>
            <person name="Tanaka M."/>
            <person name="Yoshino T."/>
            <person name="Taniguchi T."/>
            <person name="Fukuda Y."/>
            <person name="Nemoto M."/>
            <person name="Matsumoto M."/>
            <person name="Wong P.S."/>
            <person name="Aburatani S."/>
            <person name="Fujibuchi W."/>
        </authorList>
    </citation>
    <scope>NUCLEOTIDE SEQUENCE [LARGE SCALE GENOMIC DNA]</scope>
    <source>
        <strain evidence="2 3">JPCC DA0580</strain>
    </source>
</reference>
<name>A0A1Z5JRJ7_FISSO</name>
<keyword evidence="3" id="KW-1185">Reference proteome</keyword>
<organism evidence="2 3">
    <name type="scientific">Fistulifera solaris</name>
    <name type="common">Oleaginous diatom</name>
    <dbReference type="NCBI Taxonomy" id="1519565"/>
    <lineage>
        <taxon>Eukaryota</taxon>
        <taxon>Sar</taxon>
        <taxon>Stramenopiles</taxon>
        <taxon>Ochrophyta</taxon>
        <taxon>Bacillariophyta</taxon>
        <taxon>Bacillariophyceae</taxon>
        <taxon>Bacillariophycidae</taxon>
        <taxon>Naviculales</taxon>
        <taxon>Naviculaceae</taxon>
        <taxon>Fistulifera</taxon>
    </lineage>
</organism>
<evidence type="ECO:0000313" key="2">
    <source>
        <dbReference type="EMBL" id="GAX16645.1"/>
    </source>
</evidence>
<evidence type="ECO:0000256" key="1">
    <source>
        <dbReference type="SAM" id="SignalP"/>
    </source>
</evidence>
<dbReference type="Proteomes" id="UP000198406">
    <property type="component" value="Unassembled WGS sequence"/>
</dbReference>
<keyword evidence="1" id="KW-0732">Signal</keyword>